<dbReference type="SUPFAM" id="SSF51445">
    <property type="entry name" value="(Trans)glycosidases"/>
    <property type="match status" value="1"/>
</dbReference>
<dbReference type="GO" id="GO:0005975">
    <property type="term" value="P:carbohydrate metabolic process"/>
    <property type="evidence" value="ECO:0007669"/>
    <property type="project" value="InterPro"/>
</dbReference>
<dbReference type="AlphaFoldDB" id="A0AAE3NY62"/>
<evidence type="ECO:0000259" key="5">
    <source>
        <dbReference type="Pfam" id="PF00703"/>
    </source>
</evidence>
<evidence type="ECO:0000256" key="3">
    <source>
        <dbReference type="ARBA" id="ARBA00023295"/>
    </source>
</evidence>
<feature type="domain" description="Glycoside hydrolase family 2 immunoglobulin-like beta-sandwich" evidence="5">
    <location>
        <begin position="186"/>
        <end position="296"/>
    </location>
</feature>
<dbReference type="PANTHER" id="PTHR42732:SF1">
    <property type="entry name" value="BETA-MANNOSIDASE"/>
    <property type="match status" value="1"/>
</dbReference>
<dbReference type="Gene3D" id="3.20.20.80">
    <property type="entry name" value="Glycosidases"/>
    <property type="match status" value="1"/>
</dbReference>
<feature type="transmembrane region" description="Helical" evidence="4">
    <location>
        <begin position="809"/>
        <end position="828"/>
    </location>
</feature>
<feature type="transmembrane region" description="Helical" evidence="4">
    <location>
        <begin position="660"/>
        <end position="680"/>
    </location>
</feature>
<dbReference type="InterPro" id="IPR006102">
    <property type="entry name" value="Ig-like_GH2"/>
</dbReference>
<evidence type="ECO:0000256" key="4">
    <source>
        <dbReference type="SAM" id="Phobius"/>
    </source>
</evidence>
<dbReference type="GO" id="GO:0004553">
    <property type="term" value="F:hydrolase activity, hydrolyzing O-glycosyl compounds"/>
    <property type="evidence" value="ECO:0007669"/>
    <property type="project" value="InterPro"/>
</dbReference>
<organism evidence="8 9">
    <name type="scientific">Stygiobacter electus</name>
    <dbReference type="NCBI Taxonomy" id="3032292"/>
    <lineage>
        <taxon>Bacteria</taxon>
        <taxon>Pseudomonadati</taxon>
        <taxon>Ignavibacteriota</taxon>
        <taxon>Ignavibacteria</taxon>
        <taxon>Ignavibacteriales</taxon>
        <taxon>Melioribacteraceae</taxon>
        <taxon>Stygiobacter</taxon>
    </lineage>
</organism>
<dbReference type="Gene3D" id="2.60.40.10">
    <property type="entry name" value="Immunoglobulins"/>
    <property type="match status" value="1"/>
</dbReference>
<dbReference type="EMBL" id="JARGDL010000001">
    <property type="protein sequence ID" value="MDF1610760.1"/>
    <property type="molecule type" value="Genomic_DNA"/>
</dbReference>
<dbReference type="InterPro" id="IPR013783">
    <property type="entry name" value="Ig-like_fold"/>
</dbReference>
<dbReference type="InterPro" id="IPR051913">
    <property type="entry name" value="GH2_Domain-Containing"/>
</dbReference>
<dbReference type="RefSeq" id="WP_321534525.1">
    <property type="nucleotide sequence ID" value="NZ_JARGDL010000001.1"/>
</dbReference>
<evidence type="ECO:0000313" key="8">
    <source>
        <dbReference type="EMBL" id="MDF1610760.1"/>
    </source>
</evidence>
<accession>A0AAE3NY62</accession>
<keyword evidence="4" id="KW-0472">Membrane</keyword>
<dbReference type="InterPro" id="IPR036156">
    <property type="entry name" value="Beta-gal/glucu_dom_sf"/>
</dbReference>
<dbReference type="PANTHER" id="PTHR42732">
    <property type="entry name" value="BETA-GALACTOSIDASE"/>
    <property type="match status" value="1"/>
</dbReference>
<keyword evidence="3" id="KW-0326">Glycosidase</keyword>
<feature type="transmembrane region" description="Helical" evidence="4">
    <location>
        <begin position="608"/>
        <end position="625"/>
    </location>
</feature>
<gene>
    <name evidence="8" type="ORF">P0M35_01235</name>
</gene>
<keyword evidence="9" id="KW-1185">Reference proteome</keyword>
<dbReference type="SUPFAM" id="SSF49785">
    <property type="entry name" value="Galactose-binding domain-like"/>
    <property type="match status" value="1"/>
</dbReference>
<dbReference type="InterPro" id="IPR017853">
    <property type="entry name" value="GH"/>
</dbReference>
<dbReference type="Pfam" id="PF02837">
    <property type="entry name" value="Glyco_hydro_2_N"/>
    <property type="match status" value="1"/>
</dbReference>
<keyword evidence="4" id="KW-1133">Transmembrane helix</keyword>
<evidence type="ECO:0000313" key="9">
    <source>
        <dbReference type="Proteomes" id="UP001221302"/>
    </source>
</evidence>
<name>A0AAE3NY62_9BACT</name>
<feature type="domain" description="Glycosyl hydrolases family 2 sugar binding" evidence="7">
    <location>
        <begin position="56"/>
        <end position="181"/>
    </location>
</feature>
<evidence type="ECO:0000259" key="7">
    <source>
        <dbReference type="Pfam" id="PF02837"/>
    </source>
</evidence>
<comment type="similarity">
    <text evidence="1">Belongs to the glycosyl hydrolase 2 family.</text>
</comment>
<sequence length="851" mass="97826">MDKLFKTISLFFLLIVTSYSQIKVTSLFSNENISNNYLFGISETRNVSLINDNWKVYQENSYNFSTIKLPAIFSGDDQLTFERKIDLTQNQIDNQIIKIGFLGINNFAEIYLNGNNIYNHNNGILPFEVILPKDFLRSDKSNKIVVKVKYKIDSENTIPVKQRFLFPEIQQGIIRDVYLKFLPKIFISQIDFANTLNSNATNGKINFNIKLENYLPKPKFGQTNDVLISVNIFSPTQQLTQISITQALGTKEIIDSKFEVNLSNIIPWSPDIPNNYNCVISIIKDGIVLDKQAKTISFFNLQKSDNSLLLNGNPFSIKGTTYLLNETKNPNENIYARIKNDLQLIKQTGFNSVRFSKSFPHPYALQVCNEIGLLALIEVPLNSIPERFFKDNNYKLKIASFENEFLTSYSNFSNTFLFGIGSGFLPNSILTENYISFIIKGLKKSDVICYASFSGLQNNLINSLDFYGLELFSPNLESIKNAFEKLNPEIKNSLLITELTYPNYKGLSNGYLVNNSLEAQAKYFDDVLNLLEDYNINRFFINTFFNYSSFFESFYAGYTGDQTVKISVLSKYRNTNNIVYKTLYSKLNNGSKVAIPIGIKKEDNPIEFILIALVLALFMAVLVNSKRKFREDATRALLKSYNFFQDIRDHRITSLFHTSLLLLLISATFSLLVTIIIFYFRNNLLLEFFISSFASRKISTTVSFLAWNPKSAFVILFLFITIKFLLLTLIIKIASFFVKTRVSTTNIFYILVWAYFPVTLLLPLELILHKILLMNIANPTILVLLILTIAWLFFRLLKGISIIFDVSPFYVYLYSFTLILTFIGVLLLKYQITHSIIYYFENAVKQYNSLI</sequence>
<evidence type="ECO:0000259" key="6">
    <source>
        <dbReference type="Pfam" id="PF02836"/>
    </source>
</evidence>
<dbReference type="Gene3D" id="2.60.120.260">
    <property type="entry name" value="Galactose-binding domain-like"/>
    <property type="match status" value="1"/>
</dbReference>
<feature type="domain" description="Glycoside hydrolase family 2 catalytic" evidence="6">
    <location>
        <begin position="305"/>
        <end position="409"/>
    </location>
</feature>
<keyword evidence="2 8" id="KW-0378">Hydrolase</keyword>
<dbReference type="InterPro" id="IPR006103">
    <property type="entry name" value="Glyco_hydro_2_cat"/>
</dbReference>
<dbReference type="InterPro" id="IPR006104">
    <property type="entry name" value="Glyco_hydro_2_N"/>
</dbReference>
<feature type="transmembrane region" description="Helical" evidence="4">
    <location>
        <begin position="776"/>
        <end position="797"/>
    </location>
</feature>
<dbReference type="Proteomes" id="UP001221302">
    <property type="component" value="Unassembled WGS sequence"/>
</dbReference>
<dbReference type="Pfam" id="PF00703">
    <property type="entry name" value="Glyco_hydro_2"/>
    <property type="match status" value="1"/>
</dbReference>
<feature type="transmembrane region" description="Helical" evidence="4">
    <location>
        <begin position="712"/>
        <end position="734"/>
    </location>
</feature>
<dbReference type="SUPFAM" id="SSF49303">
    <property type="entry name" value="beta-Galactosidase/glucuronidase domain"/>
    <property type="match status" value="1"/>
</dbReference>
<feature type="transmembrane region" description="Helical" evidence="4">
    <location>
        <begin position="746"/>
        <end position="764"/>
    </location>
</feature>
<keyword evidence="4" id="KW-0812">Transmembrane</keyword>
<evidence type="ECO:0000256" key="2">
    <source>
        <dbReference type="ARBA" id="ARBA00022801"/>
    </source>
</evidence>
<proteinExistence type="inferred from homology"/>
<protein>
    <submittedName>
        <fullName evidence="8">Glycoside hydrolase family 2 TIM barrel-domain containing protein</fullName>
    </submittedName>
</protein>
<dbReference type="InterPro" id="IPR008979">
    <property type="entry name" value="Galactose-bd-like_sf"/>
</dbReference>
<comment type="caution">
    <text evidence="8">The sequence shown here is derived from an EMBL/GenBank/DDBJ whole genome shotgun (WGS) entry which is preliminary data.</text>
</comment>
<reference evidence="8" key="1">
    <citation type="submission" date="2023-03" db="EMBL/GenBank/DDBJ databases">
        <title>Stygiobacter electus gen. nov., sp. nov., facultatively anaerobic thermotolerant bacterium of the class Ignavibacteria from a well of Yessentuki mineral water deposit.</title>
        <authorList>
            <person name="Podosokorskaya O.A."/>
            <person name="Elcheninov A.G."/>
            <person name="Petrova N.F."/>
            <person name="Zavarzina D.G."/>
            <person name="Kublanov I.V."/>
            <person name="Merkel A.Y."/>
        </authorList>
    </citation>
    <scope>NUCLEOTIDE SEQUENCE</scope>
    <source>
        <strain evidence="8">09-Me</strain>
    </source>
</reference>
<dbReference type="Pfam" id="PF02836">
    <property type="entry name" value="Glyco_hydro_2_C"/>
    <property type="match status" value="1"/>
</dbReference>
<evidence type="ECO:0000256" key="1">
    <source>
        <dbReference type="ARBA" id="ARBA00007401"/>
    </source>
</evidence>